<organism evidence="6">
    <name type="scientific">metagenome</name>
    <dbReference type="NCBI Taxonomy" id="256318"/>
    <lineage>
        <taxon>unclassified sequences</taxon>
        <taxon>metagenomes</taxon>
    </lineage>
</organism>
<dbReference type="GO" id="GO:0016740">
    <property type="term" value="F:transferase activity"/>
    <property type="evidence" value="ECO:0007669"/>
    <property type="project" value="UniProtKB-KW"/>
</dbReference>
<dbReference type="GO" id="GO:0009085">
    <property type="term" value="P:lysine biosynthetic process"/>
    <property type="evidence" value="ECO:0007669"/>
    <property type="project" value="UniProtKB-KW"/>
</dbReference>
<evidence type="ECO:0000256" key="1">
    <source>
        <dbReference type="ARBA" id="ARBA00022605"/>
    </source>
</evidence>
<dbReference type="InterPro" id="IPR050179">
    <property type="entry name" value="Trans_hexapeptide_repeat"/>
</dbReference>
<evidence type="ECO:0000256" key="3">
    <source>
        <dbReference type="ARBA" id="ARBA00022915"/>
    </source>
</evidence>
<evidence type="ECO:0000256" key="2">
    <source>
        <dbReference type="ARBA" id="ARBA00022679"/>
    </source>
</evidence>
<dbReference type="InterPro" id="IPR011004">
    <property type="entry name" value="Trimer_LpxA-like_sf"/>
</dbReference>
<proteinExistence type="predicted"/>
<dbReference type="Gene3D" id="2.160.10.10">
    <property type="entry name" value="Hexapeptide repeat proteins"/>
    <property type="match status" value="1"/>
</dbReference>
<keyword evidence="1" id="KW-0028">Amino-acid biosynthesis</keyword>
<dbReference type="PROSITE" id="PS00101">
    <property type="entry name" value="HEXAPEP_TRANSFERASES"/>
    <property type="match status" value="1"/>
</dbReference>
<evidence type="ECO:0000313" key="6">
    <source>
        <dbReference type="EMBL" id="SUS04137.1"/>
    </source>
</evidence>
<dbReference type="EMBL" id="UIDG01000024">
    <property type="protein sequence ID" value="SUS04137.1"/>
    <property type="molecule type" value="Genomic_DNA"/>
</dbReference>
<keyword evidence="3" id="KW-0220">Diaminopimelate biosynthesis</keyword>
<dbReference type="PANTHER" id="PTHR43300">
    <property type="entry name" value="ACETYLTRANSFERASE"/>
    <property type="match status" value="1"/>
</dbReference>
<dbReference type="SUPFAM" id="SSF51161">
    <property type="entry name" value="Trimeric LpxA-like enzymes"/>
    <property type="match status" value="1"/>
</dbReference>
<feature type="region of interest" description="Disordered" evidence="5">
    <location>
        <begin position="245"/>
        <end position="267"/>
    </location>
</feature>
<keyword evidence="2 6" id="KW-0808">Transferase</keyword>
<reference evidence="6" key="1">
    <citation type="submission" date="2018-07" db="EMBL/GenBank/DDBJ databases">
        <authorList>
            <person name="Quirk P.G."/>
            <person name="Krulwich T.A."/>
        </authorList>
    </citation>
    <scope>NUCLEOTIDE SEQUENCE</scope>
</reference>
<dbReference type="GO" id="GO:0019877">
    <property type="term" value="P:diaminopimelate biosynthetic process"/>
    <property type="evidence" value="ECO:0007669"/>
    <property type="project" value="UniProtKB-KW"/>
</dbReference>
<name>A0A380TAL3_9ZZZZ</name>
<evidence type="ECO:0000256" key="4">
    <source>
        <dbReference type="ARBA" id="ARBA00023154"/>
    </source>
</evidence>
<protein>
    <submittedName>
        <fullName evidence="6">Acetyltransferase (Isoleucine patch superfamily)</fullName>
    </submittedName>
</protein>
<dbReference type="CDD" id="cd04647">
    <property type="entry name" value="LbH_MAT_like"/>
    <property type="match status" value="1"/>
</dbReference>
<dbReference type="InterPro" id="IPR001451">
    <property type="entry name" value="Hexapep"/>
</dbReference>
<dbReference type="AlphaFoldDB" id="A0A380TAL3"/>
<sequence>MQPYRPFYRITAPVSSRLSHPKRRVVQAVSGRRVPVPDPGFELEMALQLRERQTAAEIGQLFRRFSQDDDYVDALMRRVCMRALARKSGHQLQIAPNVAVKHPETMEFGDGVVISEGTIIHGRFDGRCVIGDMVWIGPHSFLDARDLVIESYVGWGPGAKVLGSEHTGMPLETPIVATDLVIAPVRVGTGADIGTNAVLLPGVTVGENAIVGAGAVVTGDVPPFAKVAGVPARVIGWRTEPLGNERPISNVGGGGAEKMLQDTGGQK</sequence>
<dbReference type="InterPro" id="IPR018357">
    <property type="entry name" value="Hexapep_transf_CS"/>
</dbReference>
<evidence type="ECO:0000256" key="5">
    <source>
        <dbReference type="SAM" id="MobiDB-lite"/>
    </source>
</evidence>
<keyword evidence="4" id="KW-0457">Lysine biosynthesis</keyword>
<accession>A0A380TAL3</accession>
<dbReference type="PANTHER" id="PTHR43300:SF10">
    <property type="entry name" value="2,3,4,5-TETRAHYDROPYRIDINE-2,6-DICARBOXYLATE N-ACETYLTRANSFERASE"/>
    <property type="match status" value="1"/>
</dbReference>
<gene>
    <name evidence="6" type="ORF">DF3PB_120006</name>
</gene>
<dbReference type="Pfam" id="PF00132">
    <property type="entry name" value="Hexapep"/>
    <property type="match status" value="1"/>
</dbReference>